<accession>A0A9Q4AQ78</accession>
<feature type="signal peptide" evidence="1">
    <location>
        <begin position="1"/>
        <end position="21"/>
    </location>
</feature>
<proteinExistence type="predicted"/>
<feature type="chain" id="PRO_5040470037" evidence="1">
    <location>
        <begin position="22"/>
        <end position="221"/>
    </location>
</feature>
<keyword evidence="3" id="KW-1185">Reference proteome</keyword>
<evidence type="ECO:0000313" key="3">
    <source>
        <dbReference type="Proteomes" id="UP001060275"/>
    </source>
</evidence>
<dbReference type="AlphaFoldDB" id="A0A9Q4AQ78"/>
<evidence type="ECO:0000313" key="2">
    <source>
        <dbReference type="EMBL" id="MCP8887820.1"/>
    </source>
</evidence>
<evidence type="ECO:0000256" key="1">
    <source>
        <dbReference type="SAM" id="SignalP"/>
    </source>
</evidence>
<dbReference type="Proteomes" id="UP001060275">
    <property type="component" value="Unassembled WGS sequence"/>
</dbReference>
<sequence>MNKRSIAAALFVLLTPLAVSAQDVEPAGTETVVTASARDAAEFDTSYRPSPTVSLRLQRSFLDNIRWSAGVEARDRLSAAFAERAPVDIWLELVSADGLKANNVADALTAYWVLNWVAANGAYTAKIDSAPVQRQLRAAFANDPNFLKMGDQQRQELAEGYILDFLVEHAALNAAVEQRDIDTLNRLAASAVLRFRQKMKVDLLSVVPGPDGFGGRPAVAD</sequence>
<reference evidence="2" key="1">
    <citation type="submission" date="2022-06" db="EMBL/GenBank/DDBJ databases">
        <title>Devosia sp. XJ19-45 genome assembly.</title>
        <authorList>
            <person name="Li B."/>
            <person name="Cai M."/>
            <person name="Nie G."/>
            <person name="Li W."/>
        </authorList>
    </citation>
    <scope>NUCLEOTIDE SEQUENCE</scope>
    <source>
        <strain evidence="2">XJ19-45</strain>
    </source>
</reference>
<keyword evidence="1" id="KW-0732">Signal</keyword>
<name>A0A9Q4AQ78_9HYPH</name>
<dbReference type="InterPro" id="IPR046505">
    <property type="entry name" value="DUF6683"/>
</dbReference>
<organism evidence="2 3">
    <name type="scientific">Devosia ureilytica</name>
    <dbReference type="NCBI Taxonomy" id="2952754"/>
    <lineage>
        <taxon>Bacteria</taxon>
        <taxon>Pseudomonadati</taxon>
        <taxon>Pseudomonadota</taxon>
        <taxon>Alphaproteobacteria</taxon>
        <taxon>Hyphomicrobiales</taxon>
        <taxon>Devosiaceae</taxon>
        <taxon>Devosia</taxon>
    </lineage>
</organism>
<dbReference type="EMBL" id="JAMWDU010000004">
    <property type="protein sequence ID" value="MCP8887820.1"/>
    <property type="molecule type" value="Genomic_DNA"/>
</dbReference>
<comment type="caution">
    <text evidence="2">The sequence shown here is derived from an EMBL/GenBank/DDBJ whole genome shotgun (WGS) entry which is preliminary data.</text>
</comment>
<protein>
    <submittedName>
        <fullName evidence="2">Uncharacterized protein</fullName>
    </submittedName>
</protein>
<dbReference type="RefSeq" id="WP_254674907.1">
    <property type="nucleotide sequence ID" value="NZ_JAMWDU010000004.1"/>
</dbReference>
<dbReference type="Pfam" id="PF20388">
    <property type="entry name" value="DUF6683"/>
    <property type="match status" value="1"/>
</dbReference>
<gene>
    <name evidence="2" type="ORF">NF348_11920</name>
</gene>